<comment type="similarity">
    <text evidence="2">Belongs to the peptidase S1 family. CLIP subfamily.</text>
</comment>
<dbReference type="InterPro" id="IPR009003">
    <property type="entry name" value="Peptidase_S1_PA"/>
</dbReference>
<dbReference type="InterPro" id="IPR001254">
    <property type="entry name" value="Trypsin_dom"/>
</dbReference>
<feature type="domain" description="Peptidase S1" evidence="5">
    <location>
        <begin position="327"/>
        <end position="553"/>
    </location>
</feature>
<dbReference type="InterPro" id="IPR018114">
    <property type="entry name" value="TRYPSIN_HIS"/>
</dbReference>
<accession>A0A1W7R7U3</accession>
<proteinExistence type="inferred from homology"/>
<dbReference type="PROSITE" id="PS00134">
    <property type="entry name" value="TRYPSIN_HIS"/>
    <property type="match status" value="1"/>
</dbReference>
<protein>
    <submittedName>
        <fullName evidence="6">Putative trypsin 5</fullName>
    </submittedName>
</protein>
<evidence type="ECO:0000259" key="5">
    <source>
        <dbReference type="PROSITE" id="PS50240"/>
    </source>
</evidence>
<dbReference type="PROSITE" id="PS50240">
    <property type="entry name" value="TRYPSIN_DOM"/>
    <property type="match status" value="2"/>
</dbReference>
<dbReference type="InterPro" id="IPR051333">
    <property type="entry name" value="CLIP_Serine_Protease"/>
</dbReference>
<dbReference type="InterPro" id="IPR043504">
    <property type="entry name" value="Peptidase_S1_PA_chymotrypsin"/>
</dbReference>
<keyword evidence="3" id="KW-0378">Hydrolase</keyword>
<feature type="domain" description="Peptidase S1" evidence="5">
    <location>
        <begin position="65"/>
        <end position="303"/>
    </location>
</feature>
<feature type="signal peptide" evidence="4">
    <location>
        <begin position="1"/>
        <end position="21"/>
    </location>
</feature>
<dbReference type="InterPro" id="IPR033116">
    <property type="entry name" value="TRYPSIN_SER"/>
</dbReference>
<dbReference type="AlphaFoldDB" id="A0A1W7R7U3"/>
<dbReference type="SMART" id="SM00020">
    <property type="entry name" value="Tryp_SPc"/>
    <property type="match status" value="1"/>
</dbReference>
<evidence type="ECO:0000256" key="3">
    <source>
        <dbReference type="RuleBase" id="RU363034"/>
    </source>
</evidence>
<dbReference type="VEuPathDB" id="VectorBase:AALC636_008801"/>
<dbReference type="PANTHER" id="PTHR24260">
    <property type="match status" value="1"/>
</dbReference>
<organism evidence="6">
    <name type="scientific">Aedes albopictus</name>
    <name type="common">Asian tiger mosquito</name>
    <name type="synonym">Stegomyia albopicta</name>
    <dbReference type="NCBI Taxonomy" id="7160"/>
    <lineage>
        <taxon>Eukaryota</taxon>
        <taxon>Metazoa</taxon>
        <taxon>Ecdysozoa</taxon>
        <taxon>Arthropoda</taxon>
        <taxon>Hexapoda</taxon>
        <taxon>Insecta</taxon>
        <taxon>Pterygota</taxon>
        <taxon>Neoptera</taxon>
        <taxon>Endopterygota</taxon>
        <taxon>Diptera</taxon>
        <taxon>Nematocera</taxon>
        <taxon>Culicoidea</taxon>
        <taxon>Culicidae</taxon>
        <taxon>Culicinae</taxon>
        <taxon>Aedini</taxon>
        <taxon>Aedes</taxon>
        <taxon>Stegomyia</taxon>
    </lineage>
</organism>
<dbReference type="GO" id="GO:0006508">
    <property type="term" value="P:proteolysis"/>
    <property type="evidence" value="ECO:0007669"/>
    <property type="project" value="UniProtKB-KW"/>
</dbReference>
<keyword evidence="1" id="KW-1015">Disulfide bond</keyword>
<dbReference type="PANTHER" id="PTHR24260:SF147">
    <property type="entry name" value="EG:BACR7A4.3 PROTEIN-RELATED"/>
    <property type="match status" value="1"/>
</dbReference>
<dbReference type="Gene3D" id="2.40.10.10">
    <property type="entry name" value="Trypsin-like serine proteases"/>
    <property type="match status" value="2"/>
</dbReference>
<dbReference type="PROSITE" id="PS00135">
    <property type="entry name" value="TRYPSIN_SER"/>
    <property type="match status" value="1"/>
</dbReference>
<dbReference type="VEuPathDB" id="VectorBase:AALF007303"/>
<evidence type="ECO:0000256" key="4">
    <source>
        <dbReference type="SAM" id="SignalP"/>
    </source>
</evidence>
<dbReference type="VEuPathDB" id="VectorBase:AALFPA_061283"/>
<name>A0A1W7R7U3_AEDAL</name>
<reference evidence="6" key="1">
    <citation type="submission" date="2016-03" db="EMBL/GenBank/DDBJ databases">
        <title>RNAseq analyses of the sensorial organs of adult female Aedes albopictus.</title>
        <authorList>
            <person name="Fabrizio L."/>
            <person name="Ribeiro J.M."/>
            <person name="Arca B."/>
        </authorList>
    </citation>
    <scope>NUCLEOTIDE SEQUENCE</scope>
</reference>
<dbReference type="CDD" id="cd00190">
    <property type="entry name" value="Tryp_SPc"/>
    <property type="match status" value="1"/>
</dbReference>
<keyword evidence="4" id="KW-0732">Signal</keyword>
<dbReference type="PRINTS" id="PR00722">
    <property type="entry name" value="CHYMOTRYPSIN"/>
</dbReference>
<dbReference type="EMBL" id="GEHC01000413">
    <property type="protein sequence ID" value="JAV47232.1"/>
    <property type="molecule type" value="Transcribed_RNA"/>
</dbReference>
<evidence type="ECO:0000256" key="1">
    <source>
        <dbReference type="ARBA" id="ARBA00023157"/>
    </source>
</evidence>
<evidence type="ECO:0000313" key="6">
    <source>
        <dbReference type="EMBL" id="JAV47232.1"/>
    </source>
</evidence>
<keyword evidence="3" id="KW-0645">Protease</keyword>
<feature type="chain" id="PRO_5012506911" evidence="4">
    <location>
        <begin position="22"/>
        <end position="564"/>
    </location>
</feature>
<dbReference type="GO" id="GO:0004252">
    <property type="term" value="F:serine-type endopeptidase activity"/>
    <property type="evidence" value="ECO:0007669"/>
    <property type="project" value="InterPro"/>
</dbReference>
<dbReference type="SUPFAM" id="SSF50494">
    <property type="entry name" value="Trypsin-like serine proteases"/>
    <property type="match status" value="2"/>
</dbReference>
<dbReference type="InterPro" id="IPR001314">
    <property type="entry name" value="Peptidase_S1A"/>
</dbReference>
<keyword evidence="3" id="KW-0720">Serine protease</keyword>
<sequence>MASFTGFAVSVLLTVSVKSLSEEYFTDTLPLDYYSRVSLNDCSARFYTDPNKLNLRYTKDEQRTYVGEFAHVVAIGWTAEGTTVDYLCSGTLVAPKYVLTAAHCMMNGDRKRPDTVRLGDTNVIRLEQDALMQHIGIRSFKRHPEYRTSRKYFDIAIIELETEAKFDAVTCSACLWLEKEVPSEKMHAIGYGETIYSKTRSPDLQKIELSHLDKESCSEELPVSTREQPRGFVDEQFCATGDNADTCEGDSGGPIQVERVDIDGSLIPLIVGIVSFGSLCSTDSIGVYTRVASYRDWIESEIQQPVDYLTCTRTSSCYNRRQTRSKIEHGSMLGPIYRVGILWNSTKLNAFQCGATLIDYRFALTSVFCVQLRQEKPQSVIIESTKEVVAITGIIKHPHFSRDNPQNDIALLKLDRFLKHNVDVIPVCLNREQGEKQYLQSISAYGTRYASKDSFRIDNYEPYVITTIQSTDSDVNCVMPMNRENKLYCTNESINLIPTVCSLDYGGPVVRKGIFDYVPYLFGVISNSSESCDGTVVITKVDNHIEWIESVILDDAEIKFNRQH</sequence>
<evidence type="ECO:0000256" key="2">
    <source>
        <dbReference type="ARBA" id="ARBA00024195"/>
    </source>
</evidence>
<dbReference type="Pfam" id="PF00089">
    <property type="entry name" value="Trypsin"/>
    <property type="match status" value="2"/>
</dbReference>